<evidence type="ECO:0000313" key="1">
    <source>
        <dbReference type="EMBL" id="JAP90461.1"/>
    </source>
</evidence>
<protein>
    <submittedName>
        <fullName evidence="1">Uncharacterized protein</fullName>
    </submittedName>
</protein>
<reference evidence="1" key="1">
    <citation type="submission" date="2015-07" db="EMBL/GenBank/DDBJ databases">
        <title>Adaptation to a free-living lifestyle via gene acquisitions in the diplomonad Trepomonas sp. PC1.</title>
        <authorList>
            <person name="Xu F."/>
            <person name="Jerlstrom-Hultqvist J."/>
            <person name="Kolisko M."/>
            <person name="Simpson A.G.B."/>
            <person name="Roger A.J."/>
            <person name="Svard S.G."/>
            <person name="Andersson J.O."/>
        </authorList>
    </citation>
    <scope>NUCLEOTIDE SEQUENCE</scope>
    <source>
        <strain evidence="1">PC1</strain>
    </source>
</reference>
<accession>A0A146K4G2</accession>
<proteinExistence type="predicted"/>
<organism evidence="1">
    <name type="scientific">Trepomonas sp. PC1</name>
    <dbReference type="NCBI Taxonomy" id="1076344"/>
    <lineage>
        <taxon>Eukaryota</taxon>
        <taxon>Metamonada</taxon>
        <taxon>Diplomonadida</taxon>
        <taxon>Hexamitidae</taxon>
        <taxon>Hexamitinae</taxon>
        <taxon>Trepomonas</taxon>
    </lineage>
</organism>
<sequence>MHMAKVISRKYVNRKHYVKLDYQQKENLPTANTPLWHPTNIYLTKLDEVAICTKQQCQFAANFGLTMFGQIDSKIGAFYVPIFQTLYPIQAIKQRIKFDQAYYYQINMELLTEIMKKRTKFLQILEETQVIQQKQEIQDQHEEFHEVVKQEAEEESILERIQKYIDSIQDAQKQLKVKIITKMFQNELILTNEFITECIRIQLIKIGYFSVPDKSSIKNLLNEMIGKRILQENEKQYCLADQNFDELKQQQISKVQAEESASEFECGYVIQQKQQQIIYLLNVLYRIIFQQKQFQNIFQQNYFMIEYLYAFLTPRDIMSLSNVFSHLFTDQYSLLSTEFIDVQLVDLPTSLQKMFISTSKQISMIKSVLVSKIKMLSDLQIIQKAILSNQNLLTKINLSKSEQRTCYFFENEQKIQVQTEFTQQAMEVFDAPWYQVNVDTQEIFQVFDADFSRNQSILQCNLIADRENRLVFLKQKKFTDFKQIQIDEESKQFLDKFAVQTDQSEIFRVKLTKRYFRELMRICQSKTRFVVEELLQEGVSAQIVSQSLIYLQQSNLINQLPIVYQNQVQNSPLFFQARNQRFQLDLNDFYDAYTQNFVPEMPKIIMKTSLKKKLDQIQLNVPMSQLSRYLLQFQLLHNFAGQKALKFCSNAFQQINQTKISFQNYFQLYVIDRFTESNGLQMQQFAQAVLQQKEFRDNDKEKVMQMLNEQRYQVKLPVNNQEEFIWNLKLKTKAKKVGCKSIQIITHSKPILDIYPEQTSFSDDLNLQRQKTAFYDALAKNINLPQSAEFVFLQKQNLIKSQLSQQIQEELAANLPQKKSQSQKNKESFSKFILKSENDIDQFKKQLAATFLFNKENQSKKKKLALMEEDMSEPSTQMSFKPLSQYDSLFERSQSQILQYKVNVVDQQNLTIAVDSDYPEPLSYYVNLVQDLEIRERMVQKYYQAVKEGRITVEDWVDEEVVKFGLFTKVWLNGNKYWVLKRNEGYDNIQGEIAWPQFQELVEEGVKKGEAKYQAFSCYERIKEWQ</sequence>
<gene>
    <name evidence="1" type="ORF">TPC1_30044</name>
</gene>
<name>A0A146K4G2_9EUKA</name>
<dbReference type="AlphaFoldDB" id="A0A146K4G2"/>
<dbReference type="EMBL" id="GDID01006145">
    <property type="protein sequence ID" value="JAP90461.1"/>
    <property type="molecule type" value="Transcribed_RNA"/>
</dbReference>